<dbReference type="CDD" id="cd06423">
    <property type="entry name" value="CESA_like"/>
    <property type="match status" value="1"/>
</dbReference>
<sequence>MPITDTPSPEAAVDEDASWRPSAPPVPVPAPAAHPGAAALAAQLTVLVPAYNEGASIGDTIRSLLAQTVRVAEVVVIDDCSTDDTADVARALGVRVLTPPANTGCKAGAQNFALAHVDTAFTMAVDADTTLAPDAIERLLRVFADPNVACACGLVLPRHVRTIWERGRYVEYLFAFTFYKQVQDYYGAPLIASGCFSAYRTDVLRAQGGWSMRTLAEDMDLTWSLYRAGHAVRFVHDAVCYPVEPHNWSFLHKQLKRWSHGFVQNVRLHWDGVLEVPYLRSAVAVSVWDATVAALVYLFLLPVLALVTGDLRWLLGYALDLPALAVPVVVGALPRGEVGKALASLPAFLVIRVVNAAFFLRAAWSEWVLGRTFRVFEKGH</sequence>
<name>A0AA37Q553_9BACT</name>
<keyword evidence="2" id="KW-0328">Glycosyltransferase</keyword>
<feature type="compositionally biased region" description="Pro residues" evidence="4">
    <location>
        <begin position="22"/>
        <end position="32"/>
    </location>
</feature>
<feature type="transmembrane region" description="Helical" evidence="5">
    <location>
        <begin position="345"/>
        <end position="364"/>
    </location>
</feature>
<dbReference type="Pfam" id="PF13641">
    <property type="entry name" value="Glyco_tranf_2_3"/>
    <property type="match status" value="1"/>
</dbReference>
<organism evidence="6 7">
    <name type="scientific">Roseisolibacter agri</name>
    <dbReference type="NCBI Taxonomy" id="2014610"/>
    <lineage>
        <taxon>Bacteria</taxon>
        <taxon>Pseudomonadati</taxon>
        <taxon>Gemmatimonadota</taxon>
        <taxon>Gemmatimonadia</taxon>
        <taxon>Gemmatimonadales</taxon>
        <taxon>Gemmatimonadaceae</taxon>
        <taxon>Roseisolibacter</taxon>
    </lineage>
</organism>
<feature type="transmembrane region" description="Helical" evidence="5">
    <location>
        <begin position="287"/>
        <end position="307"/>
    </location>
</feature>
<evidence type="ECO:0000256" key="2">
    <source>
        <dbReference type="ARBA" id="ARBA00022676"/>
    </source>
</evidence>
<evidence type="ECO:0000256" key="1">
    <source>
        <dbReference type="ARBA" id="ARBA00006739"/>
    </source>
</evidence>
<feature type="region of interest" description="Disordered" evidence="4">
    <location>
        <begin position="1"/>
        <end position="33"/>
    </location>
</feature>
<feature type="transmembrane region" description="Helical" evidence="5">
    <location>
        <begin position="314"/>
        <end position="333"/>
    </location>
</feature>
<evidence type="ECO:0000313" key="7">
    <source>
        <dbReference type="Proteomes" id="UP001161325"/>
    </source>
</evidence>
<comment type="similarity">
    <text evidence="1">Belongs to the glycosyltransferase 2 family.</text>
</comment>
<dbReference type="InterPro" id="IPR029044">
    <property type="entry name" value="Nucleotide-diphossugar_trans"/>
</dbReference>
<dbReference type="GO" id="GO:0016757">
    <property type="term" value="F:glycosyltransferase activity"/>
    <property type="evidence" value="ECO:0007669"/>
    <property type="project" value="UniProtKB-KW"/>
</dbReference>
<dbReference type="PANTHER" id="PTHR43630">
    <property type="entry name" value="POLY-BETA-1,6-N-ACETYL-D-GLUCOSAMINE SYNTHASE"/>
    <property type="match status" value="1"/>
</dbReference>
<dbReference type="EMBL" id="BRXS01000001">
    <property type="protein sequence ID" value="GLC23957.1"/>
    <property type="molecule type" value="Genomic_DNA"/>
</dbReference>
<evidence type="ECO:0000256" key="4">
    <source>
        <dbReference type="SAM" id="MobiDB-lite"/>
    </source>
</evidence>
<evidence type="ECO:0008006" key="8">
    <source>
        <dbReference type="Google" id="ProtNLM"/>
    </source>
</evidence>
<evidence type="ECO:0000256" key="5">
    <source>
        <dbReference type="SAM" id="Phobius"/>
    </source>
</evidence>
<keyword evidence="5" id="KW-1133">Transmembrane helix</keyword>
<keyword evidence="7" id="KW-1185">Reference proteome</keyword>
<dbReference type="PANTHER" id="PTHR43630:SF1">
    <property type="entry name" value="POLY-BETA-1,6-N-ACETYL-D-GLUCOSAMINE SYNTHASE"/>
    <property type="match status" value="1"/>
</dbReference>
<evidence type="ECO:0000256" key="3">
    <source>
        <dbReference type="ARBA" id="ARBA00022679"/>
    </source>
</evidence>
<keyword evidence="3" id="KW-0808">Transferase</keyword>
<evidence type="ECO:0000313" key="6">
    <source>
        <dbReference type="EMBL" id="GLC23957.1"/>
    </source>
</evidence>
<keyword evidence="5" id="KW-0472">Membrane</keyword>
<comment type="caution">
    <text evidence="6">The sequence shown here is derived from an EMBL/GenBank/DDBJ whole genome shotgun (WGS) entry which is preliminary data.</text>
</comment>
<dbReference type="RefSeq" id="WP_284348403.1">
    <property type="nucleotide sequence ID" value="NZ_BRXS01000001.1"/>
</dbReference>
<accession>A0AA37Q553</accession>
<protein>
    <recommendedName>
        <fullName evidence="8">Poly-beta-1,6-N-acetyl-D-glucosamine synthase</fullName>
    </recommendedName>
</protein>
<dbReference type="SUPFAM" id="SSF53448">
    <property type="entry name" value="Nucleotide-diphospho-sugar transferases"/>
    <property type="match status" value="1"/>
</dbReference>
<dbReference type="Proteomes" id="UP001161325">
    <property type="component" value="Unassembled WGS sequence"/>
</dbReference>
<dbReference type="Gene3D" id="3.90.550.10">
    <property type="entry name" value="Spore Coat Polysaccharide Biosynthesis Protein SpsA, Chain A"/>
    <property type="match status" value="1"/>
</dbReference>
<gene>
    <name evidence="6" type="ORF">rosag_04700</name>
</gene>
<dbReference type="AlphaFoldDB" id="A0AA37Q553"/>
<keyword evidence="5" id="KW-0812">Transmembrane</keyword>
<reference evidence="6" key="1">
    <citation type="submission" date="2022-08" db="EMBL/GenBank/DDBJ databases">
        <title>Draft genome sequencing of Roseisolibacter agri AW1220.</title>
        <authorList>
            <person name="Tobiishi Y."/>
            <person name="Tonouchi A."/>
        </authorList>
    </citation>
    <scope>NUCLEOTIDE SEQUENCE</scope>
    <source>
        <strain evidence="6">AW1220</strain>
    </source>
</reference>
<proteinExistence type="inferred from homology"/>